<evidence type="ECO:0000313" key="4">
    <source>
        <dbReference type="Proteomes" id="UP000523955"/>
    </source>
</evidence>
<proteinExistence type="predicted"/>
<feature type="signal peptide" evidence="2">
    <location>
        <begin position="1"/>
        <end position="19"/>
    </location>
</feature>
<evidence type="ECO:0008006" key="5">
    <source>
        <dbReference type="Google" id="ProtNLM"/>
    </source>
</evidence>
<feature type="region of interest" description="Disordered" evidence="1">
    <location>
        <begin position="69"/>
        <end position="99"/>
    </location>
</feature>
<sequence>MRILDALGVALTLVLVSLAGDSTATVAAPRPAQHDVGHADLTLDLGGSVSNAVATAGTSTGTARPLARTAVATSTKATSKTARAAAPRRTTSEGSAGTLMLDWGDPDSTPEAWKGNYVVIQPWEYDLIPVLKAKNPDVQVLMYKDVSATVAGACRDAACTLDNRILPTGVGYHWAMRHHPGWFLRDAAGRQLEWSDWPGLYPMDVSRPAYARRWSGNVLRELRAHDWDGVMLDDVLTELSHTVFDNRVSTRISTDAQMYAATEKFLSRVGPGLQAAGYQAITNIAFQWDDWRSVVEDWSPYVSGWENEYFVKWGLSDDSGRFTGADWEWKMQLAAWCAQRGMPLLAVTYSTTADVASQVYHRATWLLTWNGRTGSSIFVPDEEFTNHWLSAPTIEIGQPAGPRERLPSGIWRREYAGGMVLVNPSSTAQRIALGRSYRTANGRRVDSVRLAPATASILRN</sequence>
<keyword evidence="2" id="KW-0732">Signal</keyword>
<dbReference type="Gene3D" id="3.20.20.70">
    <property type="entry name" value="Aldolase class I"/>
    <property type="match status" value="1"/>
</dbReference>
<dbReference type="InterPro" id="IPR017853">
    <property type="entry name" value="GH"/>
</dbReference>
<keyword evidence="4" id="KW-1185">Reference proteome</keyword>
<dbReference type="EMBL" id="JACKXE010000001">
    <property type="protein sequence ID" value="MBB6627238.1"/>
    <property type="molecule type" value="Genomic_DNA"/>
</dbReference>
<dbReference type="InterPro" id="IPR029455">
    <property type="entry name" value="GHL15"/>
</dbReference>
<name>A0A7X0VBJ3_9ACTN</name>
<evidence type="ECO:0000313" key="3">
    <source>
        <dbReference type="EMBL" id="MBB6627238.1"/>
    </source>
</evidence>
<dbReference type="InterPro" id="IPR013785">
    <property type="entry name" value="Aldolase_TIM"/>
</dbReference>
<feature type="chain" id="PRO_5039408528" description="Glycoside-hydrolase family GH114 TIM-barrel domain-containing protein" evidence="2">
    <location>
        <begin position="20"/>
        <end position="460"/>
    </location>
</feature>
<feature type="compositionally biased region" description="Low complexity" evidence="1">
    <location>
        <begin position="69"/>
        <end position="89"/>
    </location>
</feature>
<reference evidence="3 4" key="1">
    <citation type="submission" date="2020-08" db="EMBL/GenBank/DDBJ databases">
        <authorList>
            <person name="Seo M.-J."/>
        </authorList>
    </citation>
    <scope>NUCLEOTIDE SEQUENCE [LARGE SCALE GENOMIC DNA]</scope>
    <source>
        <strain evidence="3 4">KIGAM211</strain>
    </source>
</reference>
<dbReference type="Proteomes" id="UP000523955">
    <property type="component" value="Unassembled WGS sequence"/>
</dbReference>
<evidence type="ECO:0000256" key="2">
    <source>
        <dbReference type="SAM" id="SignalP"/>
    </source>
</evidence>
<organism evidence="3 4">
    <name type="scientific">Nocardioides luti</name>
    <dbReference type="NCBI Taxonomy" id="2761101"/>
    <lineage>
        <taxon>Bacteria</taxon>
        <taxon>Bacillati</taxon>
        <taxon>Actinomycetota</taxon>
        <taxon>Actinomycetes</taxon>
        <taxon>Propionibacteriales</taxon>
        <taxon>Nocardioidaceae</taxon>
        <taxon>Nocardioides</taxon>
    </lineage>
</organism>
<protein>
    <recommendedName>
        <fullName evidence="5">Glycoside-hydrolase family GH114 TIM-barrel domain-containing protein</fullName>
    </recommendedName>
</protein>
<dbReference type="Pfam" id="PF14885">
    <property type="entry name" value="GHL15"/>
    <property type="match status" value="1"/>
</dbReference>
<dbReference type="RefSeq" id="WP_185252419.1">
    <property type="nucleotide sequence ID" value="NZ_JACKXE010000001.1"/>
</dbReference>
<evidence type="ECO:0000256" key="1">
    <source>
        <dbReference type="SAM" id="MobiDB-lite"/>
    </source>
</evidence>
<accession>A0A7X0VBJ3</accession>
<dbReference type="SUPFAM" id="SSF51445">
    <property type="entry name" value="(Trans)glycosidases"/>
    <property type="match status" value="1"/>
</dbReference>
<dbReference type="AlphaFoldDB" id="A0A7X0VBJ3"/>
<comment type="caution">
    <text evidence="3">The sequence shown here is derived from an EMBL/GenBank/DDBJ whole genome shotgun (WGS) entry which is preliminary data.</text>
</comment>
<gene>
    <name evidence="3" type="ORF">H5V45_07875</name>
</gene>